<feature type="region of interest" description="Disordered" evidence="1">
    <location>
        <begin position="1"/>
        <end position="110"/>
    </location>
</feature>
<gene>
    <name evidence="2" type="ORF">YASMINEVIRUS_1393</name>
</gene>
<sequence>MSTPGDPTRRNTDKTLDLKVKSTLKKESKRCSEEVSKSVSERVSETDRKPQYNIQTRSRKRQRSNSPTHTTKDKTQDCSYNQDSSTNSGDQSSKRLKHAGQDPEPPEFKFDMICSGTTAKAFLRRYSKKSDDIIDLPDTDLYSLLYDTIKDVVLNNRWTSDDTTTNFSHKEHRVGDLISVSYVPDSQRYIEYYDEQMCTGKILFIDNDEINMFITVTTPTGYCIKTLEREGCHYFGMAKGYSHFISEA</sequence>
<reference evidence="2 3" key="1">
    <citation type="submission" date="2018-10" db="EMBL/GenBank/DDBJ databases">
        <authorList>
            <consortium name="IHU Genomes"/>
        </authorList>
    </citation>
    <scope>NUCLEOTIDE SEQUENCE [LARGE SCALE GENOMIC DNA]</scope>
    <source>
        <strain evidence="2 3">A1</strain>
    </source>
</reference>
<feature type="compositionally biased region" description="Polar residues" evidence="1">
    <location>
        <begin position="77"/>
        <end position="91"/>
    </location>
</feature>
<evidence type="ECO:0000256" key="1">
    <source>
        <dbReference type="SAM" id="MobiDB-lite"/>
    </source>
</evidence>
<protein>
    <submittedName>
        <fullName evidence="2">Uncharacterized protein</fullName>
    </submittedName>
</protein>
<comment type="caution">
    <text evidence="2">The sequence shown here is derived from an EMBL/GenBank/DDBJ whole genome shotgun (WGS) entry which is preliminary data.</text>
</comment>
<organism evidence="2 3">
    <name type="scientific">Yasminevirus sp. GU-2018</name>
    <dbReference type="NCBI Taxonomy" id="2420051"/>
    <lineage>
        <taxon>Viruses</taxon>
        <taxon>Varidnaviria</taxon>
        <taxon>Bamfordvirae</taxon>
        <taxon>Nucleocytoviricota</taxon>
        <taxon>Megaviricetes</taxon>
        <taxon>Imitervirales</taxon>
        <taxon>Mimiviridae</taxon>
        <taxon>Klosneuvirinae</taxon>
        <taxon>Yasminevirus</taxon>
        <taxon>Yasminevirus saudimassiliense</taxon>
    </lineage>
</organism>
<name>A0A5K0UB21_9VIRU</name>
<feature type="compositionally biased region" description="Basic and acidic residues" evidence="1">
    <location>
        <begin position="7"/>
        <end position="50"/>
    </location>
</feature>
<evidence type="ECO:0000313" key="2">
    <source>
        <dbReference type="EMBL" id="VBB18861.1"/>
    </source>
</evidence>
<proteinExistence type="predicted"/>
<dbReference type="Proteomes" id="UP000594342">
    <property type="component" value="Unassembled WGS sequence"/>
</dbReference>
<evidence type="ECO:0000313" key="3">
    <source>
        <dbReference type="Proteomes" id="UP000594342"/>
    </source>
</evidence>
<keyword evidence="3" id="KW-1185">Reference proteome</keyword>
<dbReference type="EMBL" id="UPSH01000001">
    <property type="protein sequence ID" value="VBB18861.1"/>
    <property type="molecule type" value="Genomic_DNA"/>
</dbReference>
<accession>A0A5K0UB21</accession>